<dbReference type="SUPFAM" id="SSF53697">
    <property type="entry name" value="SIS domain"/>
    <property type="match status" value="1"/>
</dbReference>
<organism evidence="2">
    <name type="scientific">uncultured Woeseiaceae bacterium</name>
    <dbReference type="NCBI Taxonomy" id="1983305"/>
    <lineage>
        <taxon>Bacteria</taxon>
        <taxon>Pseudomonadati</taxon>
        <taxon>Pseudomonadota</taxon>
        <taxon>Gammaproteobacteria</taxon>
        <taxon>Woeseiales</taxon>
        <taxon>Woeseiaceae</taxon>
        <taxon>environmental samples</taxon>
    </lineage>
</organism>
<dbReference type="Gene3D" id="3.40.50.10490">
    <property type="entry name" value="Glucose-6-phosphate isomerase like protein, domain 1"/>
    <property type="match status" value="1"/>
</dbReference>
<reference evidence="2" key="1">
    <citation type="submission" date="2019-07" db="EMBL/GenBank/DDBJ databases">
        <authorList>
            <person name="Weber M."/>
            <person name="Kostadinov I."/>
            <person name="Kostadinov D I."/>
        </authorList>
    </citation>
    <scope>NUCLEOTIDE SEQUENCE</scope>
    <source>
        <strain evidence="2">Gfbio:sag-sample-b02:053724c1-46a9-4a36-b237-ea2bf867836b</strain>
    </source>
</reference>
<dbReference type="PANTHER" id="PTHR30390:SF8">
    <property type="entry name" value="SUGAR ISOMERASE (SIS)"/>
    <property type="match status" value="1"/>
</dbReference>
<dbReference type="GO" id="GO:1901135">
    <property type="term" value="P:carbohydrate derivative metabolic process"/>
    <property type="evidence" value="ECO:0007669"/>
    <property type="project" value="InterPro"/>
</dbReference>
<dbReference type="Pfam" id="PF13580">
    <property type="entry name" value="SIS_2"/>
    <property type="match status" value="1"/>
</dbReference>
<accession>A0A7D9D0Y7</accession>
<protein>
    <recommendedName>
        <fullName evidence="1">SIS domain-containing protein</fullName>
    </recommendedName>
</protein>
<evidence type="ECO:0000259" key="1">
    <source>
        <dbReference type="PROSITE" id="PS51464"/>
    </source>
</evidence>
<proteinExistence type="predicted"/>
<feature type="domain" description="SIS" evidence="1">
    <location>
        <begin position="47"/>
        <end position="204"/>
    </location>
</feature>
<dbReference type="InterPro" id="IPR046348">
    <property type="entry name" value="SIS_dom_sf"/>
</dbReference>
<dbReference type="EMBL" id="LR633966">
    <property type="protein sequence ID" value="VUX54859.1"/>
    <property type="molecule type" value="Genomic_DNA"/>
</dbReference>
<gene>
    <name evidence="2" type="ORF">JTBB02_V1_10038</name>
</gene>
<dbReference type="InterPro" id="IPR035461">
    <property type="entry name" value="GmhA/DiaA"/>
</dbReference>
<dbReference type="CDD" id="cd05006">
    <property type="entry name" value="SIS_GmhA"/>
    <property type="match status" value="1"/>
</dbReference>
<name>A0A7D9D0Y7_9GAMM</name>
<evidence type="ECO:0000313" key="2">
    <source>
        <dbReference type="EMBL" id="VUX54859.1"/>
    </source>
</evidence>
<dbReference type="InterPro" id="IPR001347">
    <property type="entry name" value="SIS_dom"/>
</dbReference>
<dbReference type="AlphaFoldDB" id="A0A7D9D0Y7"/>
<sequence length="205" mass="22171">MNQSQTNQIDSIFTPDAAAFAVGYFGYLKKVFDGIDPHAIAGFIATILDARERGATIFFIGNGGSAATASHFANDLSIGTNEYERPFRVLSLTDNLPLITAVGNDFGFDEIFVRQLRILGKKGDIIVGISASGNSMNIVRAFEYAAQAEIHTVAITAFDGGKLKQMAHESVHVPTGPKEYGPAEDAHMVLDHLIGAYLMRIVRHV</sequence>
<dbReference type="InterPro" id="IPR050099">
    <property type="entry name" value="SIS_GmhA/DiaA_subfam"/>
</dbReference>
<dbReference type="PROSITE" id="PS51464">
    <property type="entry name" value="SIS"/>
    <property type="match status" value="1"/>
</dbReference>
<dbReference type="PANTHER" id="PTHR30390">
    <property type="entry name" value="SEDOHEPTULOSE 7-PHOSPHATE ISOMERASE / DNAA INITIATOR-ASSOCIATING FACTOR FOR REPLICATION INITIATION"/>
    <property type="match status" value="1"/>
</dbReference>
<dbReference type="GO" id="GO:0097367">
    <property type="term" value="F:carbohydrate derivative binding"/>
    <property type="evidence" value="ECO:0007669"/>
    <property type="project" value="InterPro"/>
</dbReference>